<evidence type="ECO:0000313" key="3">
    <source>
        <dbReference type="Proteomes" id="UP000502260"/>
    </source>
</evidence>
<dbReference type="PANTHER" id="PTHR30244:SF42">
    <property type="entry name" value="UDP-2-ACETAMIDO-2-DEOXY-3-OXO-D-GLUCURONATE AMINOTRANSFERASE"/>
    <property type="match status" value="1"/>
</dbReference>
<dbReference type="InterPro" id="IPR015421">
    <property type="entry name" value="PyrdxlP-dep_Trfase_major"/>
</dbReference>
<proteinExistence type="inferred from homology"/>
<sequence length="333" mass="36882">MRRAGVHAGLKVLLPAFHCRAIVEPVLYLGAEPCFYPVRADLRPDFSALSSMIGGDGAPVAAMVLTHYFGFPNDLDEAERFCAAHDIALIEDCAHALYGRAGERLLGTVGSYATASVWKFLPARDGGLLLDNTGGQPAHRSAQPLLAEAKALAAILQGWSRRIWRRSSLPVIEPFALCEQAKHVAAQPMVRASESGLKEFSPKLAEMAALRSSRWIMAHAPHERVATRRRANYLQWLEGMRSVSGVKPIFPHLPEGVVPYAFPLLIDPAGMGFHRIKTAGIPLWRWEDMAVTDCAISRDYRIRLLQLPCHQELREEELAWMIHTVQTLLTAPD</sequence>
<keyword evidence="1" id="KW-0663">Pyridoxal phosphate</keyword>
<organism evidence="2 3">
    <name type="scientific">Sulfurimicrobium lacus</name>
    <dbReference type="NCBI Taxonomy" id="2715678"/>
    <lineage>
        <taxon>Bacteria</taxon>
        <taxon>Pseudomonadati</taxon>
        <taxon>Pseudomonadota</taxon>
        <taxon>Betaproteobacteria</taxon>
        <taxon>Nitrosomonadales</taxon>
        <taxon>Sulfuricellaceae</taxon>
        <taxon>Sulfurimicrobium</taxon>
    </lineage>
</organism>
<dbReference type="InterPro" id="IPR000653">
    <property type="entry name" value="DegT/StrS_aminotransferase"/>
</dbReference>
<protein>
    <submittedName>
        <fullName evidence="2">Uncharacterized protein</fullName>
    </submittedName>
</protein>
<gene>
    <name evidence="2" type="ORF">SKTS_14630</name>
</gene>
<dbReference type="Proteomes" id="UP000502260">
    <property type="component" value="Chromosome"/>
</dbReference>
<dbReference type="PANTHER" id="PTHR30244">
    <property type="entry name" value="TRANSAMINASE"/>
    <property type="match status" value="1"/>
</dbReference>
<comment type="similarity">
    <text evidence="1">Belongs to the DegT/DnrJ/EryC1 family.</text>
</comment>
<dbReference type="KEGG" id="slac:SKTS_14630"/>
<dbReference type="SUPFAM" id="SSF53383">
    <property type="entry name" value="PLP-dependent transferases"/>
    <property type="match status" value="1"/>
</dbReference>
<reference evidence="3" key="1">
    <citation type="submission" date="2020-03" db="EMBL/GenBank/DDBJ databases">
        <title>Complete genome sequence of sulfur-oxidizing bacterium skT11.</title>
        <authorList>
            <person name="Kanda M."/>
            <person name="Kojima H."/>
            <person name="Fukui M."/>
        </authorList>
    </citation>
    <scope>NUCLEOTIDE SEQUENCE [LARGE SCALE GENOMIC DNA]</scope>
    <source>
        <strain evidence="3">skT11</strain>
    </source>
</reference>
<dbReference type="GO" id="GO:0000271">
    <property type="term" value="P:polysaccharide biosynthetic process"/>
    <property type="evidence" value="ECO:0007669"/>
    <property type="project" value="TreeGrafter"/>
</dbReference>
<dbReference type="InterPro" id="IPR015424">
    <property type="entry name" value="PyrdxlP-dep_Trfase"/>
</dbReference>
<accession>A0A6F8VBT7</accession>
<evidence type="ECO:0000256" key="1">
    <source>
        <dbReference type="RuleBase" id="RU004508"/>
    </source>
</evidence>
<keyword evidence="3" id="KW-1185">Reference proteome</keyword>
<dbReference type="Pfam" id="PF01041">
    <property type="entry name" value="DegT_DnrJ_EryC1"/>
    <property type="match status" value="1"/>
</dbReference>
<name>A0A6F8VBT7_9PROT</name>
<evidence type="ECO:0000313" key="2">
    <source>
        <dbReference type="EMBL" id="BCB26577.1"/>
    </source>
</evidence>
<dbReference type="Gene3D" id="3.40.640.10">
    <property type="entry name" value="Type I PLP-dependent aspartate aminotransferase-like (Major domain)"/>
    <property type="match status" value="1"/>
</dbReference>
<dbReference type="AlphaFoldDB" id="A0A6F8VBT7"/>
<dbReference type="GO" id="GO:0030170">
    <property type="term" value="F:pyridoxal phosphate binding"/>
    <property type="evidence" value="ECO:0007669"/>
    <property type="project" value="TreeGrafter"/>
</dbReference>
<dbReference type="GO" id="GO:0008483">
    <property type="term" value="F:transaminase activity"/>
    <property type="evidence" value="ECO:0007669"/>
    <property type="project" value="TreeGrafter"/>
</dbReference>
<dbReference type="EMBL" id="AP022853">
    <property type="protein sequence ID" value="BCB26577.1"/>
    <property type="molecule type" value="Genomic_DNA"/>
</dbReference>